<dbReference type="GO" id="GO:0016301">
    <property type="term" value="F:kinase activity"/>
    <property type="evidence" value="ECO:0007669"/>
    <property type="project" value="UniProtKB-KW"/>
</dbReference>
<feature type="transmembrane region" description="Helical" evidence="1">
    <location>
        <begin position="59"/>
        <end position="80"/>
    </location>
</feature>
<feature type="transmembrane region" description="Helical" evidence="1">
    <location>
        <begin position="114"/>
        <end position="135"/>
    </location>
</feature>
<keyword evidence="2" id="KW-0808">Transferase</keyword>
<sequence>MIELVDNLIQLAAVLSGVFYLKSRRQPYFLLCCFYGCFGSALLYWLLYTVLVARTPSVFYVSDIGWISSFLFLLLLQYSLAGTEERTSRSRLPWLALLIEIPLTVYYISLGDVLYNLIVGAQMTVILWLAIRGIVWGRKHPERDRMPFCRVTAGFVLLENGLWVSGYPWKGDTLANPYFWFDLGVTAALLALLPAVRRVVRA</sequence>
<feature type="transmembrane region" description="Helical" evidence="1">
    <location>
        <begin position="147"/>
        <end position="166"/>
    </location>
</feature>
<feature type="transmembrane region" description="Helical" evidence="1">
    <location>
        <begin position="178"/>
        <end position="196"/>
    </location>
</feature>
<feature type="transmembrane region" description="Helical" evidence="1">
    <location>
        <begin position="28"/>
        <end position="47"/>
    </location>
</feature>
<proteinExistence type="predicted"/>
<comment type="caution">
    <text evidence="2">The sequence shown here is derived from an EMBL/GenBank/DDBJ whole genome shotgun (WGS) entry which is preliminary data.</text>
</comment>
<protein>
    <submittedName>
        <fullName evidence="2">Histidine kinase</fullName>
    </submittedName>
</protein>
<keyword evidence="1" id="KW-1133">Transmembrane helix</keyword>
<dbReference type="EMBL" id="DYVY01000046">
    <property type="protein sequence ID" value="HJF93667.1"/>
    <property type="molecule type" value="Genomic_DNA"/>
</dbReference>
<evidence type="ECO:0000256" key="1">
    <source>
        <dbReference type="SAM" id="Phobius"/>
    </source>
</evidence>
<keyword evidence="1" id="KW-0472">Membrane</keyword>
<organism evidence="2 3">
    <name type="scientific">Lachnoclostridium phocaeense</name>
    <dbReference type="NCBI Taxonomy" id="1871021"/>
    <lineage>
        <taxon>Bacteria</taxon>
        <taxon>Bacillati</taxon>
        <taxon>Bacillota</taxon>
        <taxon>Clostridia</taxon>
        <taxon>Lachnospirales</taxon>
        <taxon>Lachnospiraceae</taxon>
    </lineage>
</organism>
<name>A0A921I1K7_9FIRM</name>
<keyword evidence="1" id="KW-0812">Transmembrane</keyword>
<dbReference type="Proteomes" id="UP000769156">
    <property type="component" value="Unassembled WGS sequence"/>
</dbReference>
<keyword evidence="2" id="KW-0418">Kinase</keyword>
<evidence type="ECO:0000313" key="3">
    <source>
        <dbReference type="Proteomes" id="UP000769156"/>
    </source>
</evidence>
<evidence type="ECO:0000313" key="2">
    <source>
        <dbReference type="EMBL" id="HJF93667.1"/>
    </source>
</evidence>
<reference evidence="2" key="1">
    <citation type="journal article" date="2021" name="PeerJ">
        <title>Extensive microbial diversity within the chicken gut microbiome revealed by metagenomics and culture.</title>
        <authorList>
            <person name="Gilroy R."/>
            <person name="Ravi A."/>
            <person name="Getino M."/>
            <person name="Pursley I."/>
            <person name="Horton D.L."/>
            <person name="Alikhan N.F."/>
            <person name="Baker D."/>
            <person name="Gharbi K."/>
            <person name="Hall N."/>
            <person name="Watson M."/>
            <person name="Adriaenssens E.M."/>
            <person name="Foster-Nyarko E."/>
            <person name="Jarju S."/>
            <person name="Secka A."/>
            <person name="Antonio M."/>
            <person name="Oren A."/>
            <person name="Chaudhuri R.R."/>
            <person name="La Ragione R."/>
            <person name="Hildebrand F."/>
            <person name="Pallen M.J."/>
        </authorList>
    </citation>
    <scope>NUCLEOTIDE SEQUENCE</scope>
    <source>
        <strain evidence="2">ChiSjej5B23-16112</strain>
    </source>
</reference>
<dbReference type="AlphaFoldDB" id="A0A921I1K7"/>
<reference evidence="2" key="2">
    <citation type="submission" date="2021-09" db="EMBL/GenBank/DDBJ databases">
        <authorList>
            <person name="Gilroy R."/>
        </authorList>
    </citation>
    <scope>NUCLEOTIDE SEQUENCE</scope>
    <source>
        <strain evidence="2">ChiSjej5B23-16112</strain>
    </source>
</reference>
<feature type="transmembrane region" description="Helical" evidence="1">
    <location>
        <begin position="92"/>
        <end position="108"/>
    </location>
</feature>
<gene>
    <name evidence="2" type="ORF">K8V82_02625</name>
</gene>
<accession>A0A921I1K7</accession>